<evidence type="ECO:0000313" key="2">
    <source>
        <dbReference type="Proteomes" id="UP000191988"/>
    </source>
</evidence>
<dbReference type="AlphaFoldDB" id="A0A1S7RUK3"/>
<sequence length="107" mass="11252">MHLRGCFLDLDHTRRTDGHAGPAAGAGILNKLGHEGAAAAGTKPNGFGRARIATGLAINIAEGEARIANCHDMIEALRRRGGKNRFGTGFCAFAAKGAFPGREIDRR</sequence>
<keyword evidence="2" id="KW-1185">Reference proteome</keyword>
<proteinExistence type="predicted"/>
<reference evidence="2" key="1">
    <citation type="submission" date="2016-01" db="EMBL/GenBank/DDBJ databases">
        <authorList>
            <person name="Regsiter A."/>
            <person name="william w."/>
        </authorList>
    </citation>
    <scope>NUCLEOTIDE SEQUENCE [LARGE SCALE GENOMIC DNA]</scope>
    <source>
        <strain evidence="2">CFBP 6623</strain>
    </source>
</reference>
<evidence type="ECO:0000313" key="1">
    <source>
        <dbReference type="EMBL" id="CUX57754.1"/>
    </source>
</evidence>
<dbReference type="Proteomes" id="UP000191988">
    <property type="component" value="Unassembled WGS sequence"/>
</dbReference>
<protein>
    <submittedName>
        <fullName evidence="1">Uncharacterized protein</fullName>
    </submittedName>
</protein>
<dbReference type="EMBL" id="FBWK01000050">
    <property type="protein sequence ID" value="CUX57754.1"/>
    <property type="molecule type" value="Genomic_DNA"/>
</dbReference>
<organism evidence="1 2">
    <name type="scientific">Agrobacterium tomkonis CFBP 6623</name>
    <dbReference type="NCBI Taxonomy" id="1183432"/>
    <lineage>
        <taxon>Bacteria</taxon>
        <taxon>Pseudomonadati</taxon>
        <taxon>Pseudomonadota</taxon>
        <taxon>Alphaproteobacteria</taxon>
        <taxon>Hyphomicrobiales</taxon>
        <taxon>Rhizobiaceae</taxon>
        <taxon>Rhizobium/Agrobacterium group</taxon>
        <taxon>Agrobacterium</taxon>
        <taxon>Agrobacterium tumefaciens complex</taxon>
    </lineage>
</organism>
<gene>
    <name evidence="1" type="ORF">AGR3A_Lc140402</name>
</gene>
<name>A0A1S7RUK3_9HYPH</name>
<accession>A0A1S7RUK3</accession>
<dbReference type="STRING" id="1183432.AGR3A_Lc140402"/>